<comment type="subcellular location">
    <subcellularLocation>
        <location evidence="5">Cell membrane</location>
        <topology evidence="5">Multi-pass membrane protein</topology>
    </subcellularLocation>
    <subcellularLocation>
        <location evidence="1">Membrane</location>
        <topology evidence="1">Multi-pass membrane protein</topology>
    </subcellularLocation>
</comment>
<dbReference type="Pfam" id="PF01925">
    <property type="entry name" value="TauE"/>
    <property type="match status" value="1"/>
</dbReference>
<evidence type="ECO:0000256" key="3">
    <source>
        <dbReference type="ARBA" id="ARBA00022989"/>
    </source>
</evidence>
<feature type="transmembrane region" description="Helical" evidence="5">
    <location>
        <begin position="78"/>
        <end position="99"/>
    </location>
</feature>
<sequence>MSFSCNWRARRCWHIPAFLGRWFTAGFFGIGGGFFIVLRLMLANSTPLQYALGSSLAAITALGLTTDGSNALSGFINWQITSLLVAGGILGTLSGIVIGKKLGAREALLERGFAALVIAIGAYIAIVAT</sequence>
<keyword evidence="4 5" id="KW-0472">Membrane</keyword>
<evidence type="ECO:0000256" key="1">
    <source>
        <dbReference type="ARBA" id="ARBA00004141"/>
    </source>
</evidence>
<keyword evidence="7" id="KW-1185">Reference proteome</keyword>
<name>A0ABS7JKD9_9SPHN</name>
<keyword evidence="2 5" id="KW-0812">Transmembrane</keyword>
<feature type="transmembrane region" description="Helical" evidence="5">
    <location>
        <begin position="20"/>
        <end position="41"/>
    </location>
</feature>
<evidence type="ECO:0000313" key="6">
    <source>
        <dbReference type="EMBL" id="MBX7489854.1"/>
    </source>
</evidence>
<dbReference type="PANTHER" id="PTHR43701:SF2">
    <property type="entry name" value="MEMBRANE TRANSPORTER PROTEIN YJNA-RELATED"/>
    <property type="match status" value="1"/>
</dbReference>
<evidence type="ECO:0000256" key="2">
    <source>
        <dbReference type="ARBA" id="ARBA00022692"/>
    </source>
</evidence>
<reference evidence="6 7" key="1">
    <citation type="submission" date="2021-08" db="EMBL/GenBank/DDBJ databases">
        <title>Comparative Genomics Analysis of the Genus Qipengyuania Reveals Extensive Genetic Diversity and Metabolic Versatility, Including the Description of Fifteen Novel Species.</title>
        <authorList>
            <person name="Liu Y."/>
        </authorList>
    </citation>
    <scope>NUCLEOTIDE SEQUENCE [LARGE SCALE GENOMIC DNA]</scope>
    <source>
        <strain evidence="6 7">GH25</strain>
    </source>
</reference>
<dbReference type="InterPro" id="IPR051598">
    <property type="entry name" value="TSUP/Inactive_protease-like"/>
</dbReference>
<evidence type="ECO:0000256" key="5">
    <source>
        <dbReference type="RuleBase" id="RU363041"/>
    </source>
</evidence>
<dbReference type="PANTHER" id="PTHR43701">
    <property type="entry name" value="MEMBRANE TRANSPORTER PROTEIN MJ0441-RELATED"/>
    <property type="match status" value="1"/>
</dbReference>
<evidence type="ECO:0000313" key="7">
    <source>
        <dbReference type="Proteomes" id="UP000776651"/>
    </source>
</evidence>
<keyword evidence="5" id="KW-1003">Cell membrane</keyword>
<dbReference type="InterPro" id="IPR002781">
    <property type="entry name" value="TM_pro_TauE-like"/>
</dbReference>
<keyword evidence="3 5" id="KW-1133">Transmembrane helix</keyword>
<organism evidence="6 7">
    <name type="scientific">Qipengyuania pacifica</name>
    <dbReference type="NCBI Taxonomy" id="2860199"/>
    <lineage>
        <taxon>Bacteria</taxon>
        <taxon>Pseudomonadati</taxon>
        <taxon>Pseudomonadota</taxon>
        <taxon>Alphaproteobacteria</taxon>
        <taxon>Sphingomonadales</taxon>
        <taxon>Erythrobacteraceae</taxon>
        <taxon>Qipengyuania</taxon>
    </lineage>
</organism>
<comment type="similarity">
    <text evidence="5">Belongs to the 4-toluene sulfonate uptake permease (TSUP) (TC 2.A.102) family.</text>
</comment>
<dbReference type="EMBL" id="JAIGNQ010000006">
    <property type="protein sequence ID" value="MBX7489854.1"/>
    <property type="molecule type" value="Genomic_DNA"/>
</dbReference>
<protein>
    <recommendedName>
        <fullName evidence="5">Probable membrane transporter protein</fullName>
    </recommendedName>
</protein>
<gene>
    <name evidence="6" type="ORF">K3177_15210</name>
</gene>
<evidence type="ECO:0000256" key="4">
    <source>
        <dbReference type="ARBA" id="ARBA00023136"/>
    </source>
</evidence>
<proteinExistence type="inferred from homology"/>
<accession>A0ABS7JKD9</accession>
<comment type="caution">
    <text evidence="6">The sequence shown here is derived from an EMBL/GenBank/DDBJ whole genome shotgun (WGS) entry which is preliminary data.</text>
</comment>
<dbReference type="RefSeq" id="WP_221598955.1">
    <property type="nucleotide sequence ID" value="NZ_JAIGNQ010000006.1"/>
</dbReference>
<dbReference type="Proteomes" id="UP000776651">
    <property type="component" value="Unassembled WGS sequence"/>
</dbReference>
<feature type="transmembrane region" description="Helical" evidence="5">
    <location>
        <begin position="111"/>
        <end position="128"/>
    </location>
</feature>